<dbReference type="OrthoDB" id="7459479at2759"/>
<dbReference type="Proteomes" id="UP000005240">
    <property type="component" value="Unassembled WGS sequence"/>
</dbReference>
<reference evidence="2" key="1">
    <citation type="submission" date="2009-11" db="EMBL/GenBank/DDBJ databases">
        <authorList>
            <consortium name="The Broad Institute Genome Sequencing Platform"/>
            <person name="Ward D."/>
            <person name="Feldgarden M."/>
            <person name="Earl A."/>
            <person name="Young S.K."/>
            <person name="Zeng Q."/>
            <person name="Koehrsen M."/>
            <person name="Alvarado L."/>
            <person name="Berlin A."/>
            <person name="Bochicchio J."/>
            <person name="Borenstein D."/>
            <person name="Chapman S.B."/>
            <person name="Chen Z."/>
            <person name="Engels R."/>
            <person name="Freedman E."/>
            <person name="Gellesch M."/>
            <person name="Goldberg J."/>
            <person name="Griggs A."/>
            <person name="Gujja S."/>
            <person name="Heilman E."/>
            <person name="Heiman D."/>
            <person name="Hepburn T."/>
            <person name="Howarth C."/>
            <person name="Jen D."/>
            <person name="Larson L."/>
            <person name="Lewis B."/>
            <person name="Mehta T."/>
            <person name="Park D."/>
            <person name="Pearson M."/>
            <person name="Roberts A."/>
            <person name="Saif S."/>
            <person name="Shea T."/>
            <person name="Shenoy N."/>
            <person name="Sisk P."/>
            <person name="Stolte C."/>
            <person name="Sykes S."/>
            <person name="Thomson T."/>
            <person name="Walk T."/>
            <person name="White J."/>
            <person name="Yandava C."/>
            <person name="Izard J."/>
            <person name="Baranova O.V."/>
            <person name="Blanton J.M."/>
            <person name="Tanner A.C."/>
            <person name="Dewhirst F.E."/>
            <person name="Haas B."/>
            <person name="Nusbaum C."/>
            <person name="Birren B."/>
        </authorList>
    </citation>
    <scope>NUCLEOTIDE SEQUENCE [LARGE SCALE GENOMIC DNA]</scope>
    <source>
        <strain evidence="2">1-1 BBBD Race 1</strain>
    </source>
</reference>
<reference evidence="3 4" key="3">
    <citation type="journal article" date="2017" name="G3 (Bethesda)">
        <title>Comparative analysis highlights variable genome content of wheat rusts and divergence of the mating loci.</title>
        <authorList>
            <person name="Cuomo C.A."/>
            <person name="Bakkeren G."/>
            <person name="Khalil H.B."/>
            <person name="Panwar V."/>
            <person name="Joly D."/>
            <person name="Linning R."/>
            <person name="Sakthikumar S."/>
            <person name="Song X."/>
            <person name="Adiconis X."/>
            <person name="Fan L."/>
            <person name="Goldberg J.M."/>
            <person name="Levin J.Z."/>
            <person name="Young S."/>
            <person name="Zeng Q."/>
            <person name="Anikster Y."/>
            <person name="Bruce M."/>
            <person name="Wang M."/>
            <person name="Yin C."/>
            <person name="McCallum B."/>
            <person name="Szabo L.J."/>
            <person name="Hulbert S."/>
            <person name="Chen X."/>
            <person name="Fellers J.P."/>
        </authorList>
    </citation>
    <scope>NUCLEOTIDE SEQUENCE</scope>
    <source>
        <strain evidence="3">isolate 1-1 / race 1 (BBBD)</strain>
        <strain evidence="4">Isolate 1-1 / race 1 (BBBD)</strain>
    </source>
</reference>
<proteinExistence type="predicted"/>
<accession>A0A180G1K0</accession>
<organism evidence="2">
    <name type="scientific">Puccinia triticina (isolate 1-1 / race 1 (BBBD))</name>
    <name type="common">Brown leaf rust fungus</name>
    <dbReference type="NCBI Taxonomy" id="630390"/>
    <lineage>
        <taxon>Eukaryota</taxon>
        <taxon>Fungi</taxon>
        <taxon>Dikarya</taxon>
        <taxon>Basidiomycota</taxon>
        <taxon>Pucciniomycotina</taxon>
        <taxon>Pucciniomycetes</taxon>
        <taxon>Pucciniales</taxon>
        <taxon>Pucciniaceae</taxon>
        <taxon>Puccinia</taxon>
    </lineage>
</organism>
<gene>
    <name evidence="2" type="ORF">PTTG_29966</name>
</gene>
<evidence type="ECO:0000313" key="3">
    <source>
        <dbReference type="EnsemblFungi" id="PTTG_29966-t43_1-p1"/>
    </source>
</evidence>
<name>A0A180G1K0_PUCT1</name>
<sequence length="111" mass="12508">GLFPADAQPIAKAPNPQHPFVRPSPNPNQLITISDPQVEPSPDDSRDEDLLETRTTQLEEQHKRLASKPSALEGAKKEHENLGRDAERFLEYIAKLQEAKKKSEKFNEALK</sequence>
<dbReference type="EMBL" id="ADAS02001284">
    <property type="protein sequence ID" value="OAV86322.1"/>
    <property type="molecule type" value="Genomic_DNA"/>
</dbReference>
<protein>
    <submittedName>
        <fullName evidence="2 3">Uncharacterized protein</fullName>
    </submittedName>
</protein>
<dbReference type="STRING" id="630390.A0A180G1K0"/>
<dbReference type="EnsemblFungi" id="PTTG_29966-t43_1">
    <property type="protein sequence ID" value="PTTG_29966-t43_1-p1"/>
    <property type="gene ID" value="PTTG_29966"/>
</dbReference>
<reference evidence="3" key="4">
    <citation type="submission" date="2025-05" db="UniProtKB">
        <authorList>
            <consortium name="EnsemblFungi"/>
        </authorList>
    </citation>
    <scope>IDENTIFICATION</scope>
    <source>
        <strain evidence="3">isolate 1-1 / race 1 (BBBD)</strain>
    </source>
</reference>
<dbReference type="VEuPathDB" id="FungiDB:PTTG_29966"/>
<feature type="non-terminal residue" evidence="2">
    <location>
        <position position="1"/>
    </location>
</feature>
<feature type="compositionally biased region" description="Acidic residues" evidence="1">
    <location>
        <begin position="41"/>
        <end position="50"/>
    </location>
</feature>
<feature type="region of interest" description="Disordered" evidence="1">
    <location>
        <begin position="1"/>
        <end position="82"/>
    </location>
</feature>
<evidence type="ECO:0000256" key="1">
    <source>
        <dbReference type="SAM" id="MobiDB-lite"/>
    </source>
</evidence>
<keyword evidence="4" id="KW-1185">Reference proteome</keyword>
<evidence type="ECO:0000313" key="4">
    <source>
        <dbReference type="Proteomes" id="UP000005240"/>
    </source>
</evidence>
<dbReference type="AlphaFoldDB" id="A0A180G1K0"/>
<reference evidence="2" key="2">
    <citation type="submission" date="2016-05" db="EMBL/GenBank/DDBJ databases">
        <title>Comparative analysis highlights variable genome content of wheat rusts and divergence of the mating loci.</title>
        <authorList>
            <person name="Cuomo C.A."/>
            <person name="Bakkeren G."/>
            <person name="Szabo L."/>
            <person name="Khalil H."/>
            <person name="Joly D."/>
            <person name="Goldberg J."/>
            <person name="Young S."/>
            <person name="Zeng Q."/>
            <person name="Fellers J."/>
        </authorList>
    </citation>
    <scope>NUCLEOTIDE SEQUENCE [LARGE SCALE GENOMIC DNA]</scope>
    <source>
        <strain evidence="2">1-1 BBBD Race 1</strain>
    </source>
</reference>
<evidence type="ECO:0000313" key="2">
    <source>
        <dbReference type="EMBL" id="OAV86322.1"/>
    </source>
</evidence>